<dbReference type="RefSeq" id="WP_145370679.1">
    <property type="nucleotide sequence ID" value="NZ_CP036275.1"/>
</dbReference>
<dbReference type="Pfam" id="PF13472">
    <property type="entry name" value="Lipase_GDSL_2"/>
    <property type="match status" value="1"/>
</dbReference>
<sequence length="352" mass="40644">MEENLLLFLFAAAPVLLLALVALFFLRLLPRIRHRRVLSLVTGNLLVTLLLLSLVVFLGEFYVRYRYDATDSFGLTRTTADWFERHWQTNSDGFRDSQDYYPQIAPGHRRISLIGDSFTAGHGVPDVEDRFANRLRAAHPDLEVHALARPGWDTGTHLDVVQFLGNSGYEWDLVVLVYCLNDISDIIPEWQRVLHRIYKAPKPGFLVRNSYLFNLLDARLRAAREPQISDYYSMVRTGYEGRQWDVQQQRLAMIEQSVRETGGRLLVVTFPFLHALDGDYEYADVHEQLNRFWKSRDVPHLDLLQTFESMTADELIVSRYDVHPNERAHALAAEAIGEFVMRHLNASESAKQ</sequence>
<keyword evidence="1" id="KW-1133">Transmembrane helix</keyword>
<evidence type="ECO:0000259" key="2">
    <source>
        <dbReference type="Pfam" id="PF13472"/>
    </source>
</evidence>
<feature type="transmembrane region" description="Helical" evidence="1">
    <location>
        <begin position="38"/>
        <end position="63"/>
    </location>
</feature>
<dbReference type="InterPro" id="IPR036514">
    <property type="entry name" value="SGNH_hydro_sf"/>
</dbReference>
<dbReference type="OrthoDB" id="916975at2"/>
<keyword evidence="1" id="KW-0812">Transmembrane</keyword>
<reference evidence="3 4" key="1">
    <citation type="submission" date="2019-02" db="EMBL/GenBank/DDBJ databases">
        <title>Deep-cultivation of Planctomycetes and their phenomic and genomic characterization uncovers novel biology.</title>
        <authorList>
            <person name="Wiegand S."/>
            <person name="Jogler M."/>
            <person name="Boedeker C."/>
            <person name="Pinto D."/>
            <person name="Vollmers J."/>
            <person name="Rivas-Marin E."/>
            <person name="Kohn T."/>
            <person name="Peeters S.H."/>
            <person name="Heuer A."/>
            <person name="Rast P."/>
            <person name="Oberbeckmann S."/>
            <person name="Bunk B."/>
            <person name="Jeske O."/>
            <person name="Meyerdierks A."/>
            <person name="Storesund J.E."/>
            <person name="Kallscheuer N."/>
            <person name="Luecker S."/>
            <person name="Lage O.M."/>
            <person name="Pohl T."/>
            <person name="Merkel B.J."/>
            <person name="Hornburger P."/>
            <person name="Mueller R.-W."/>
            <person name="Bruemmer F."/>
            <person name="Labrenz M."/>
            <person name="Spormann A.M."/>
            <person name="Op den Camp H."/>
            <person name="Overmann J."/>
            <person name="Amann R."/>
            <person name="Jetten M.S.M."/>
            <person name="Mascher T."/>
            <person name="Medema M.H."/>
            <person name="Devos D.P."/>
            <person name="Kaster A.-K."/>
            <person name="Ovreas L."/>
            <person name="Rohde M."/>
            <person name="Galperin M.Y."/>
            <person name="Jogler C."/>
        </authorList>
    </citation>
    <scope>NUCLEOTIDE SEQUENCE [LARGE SCALE GENOMIC DNA]</scope>
    <source>
        <strain evidence="3 4">Mal4</strain>
    </source>
</reference>
<organism evidence="3 4">
    <name type="scientific">Maioricimonas rarisocia</name>
    <dbReference type="NCBI Taxonomy" id="2528026"/>
    <lineage>
        <taxon>Bacteria</taxon>
        <taxon>Pseudomonadati</taxon>
        <taxon>Planctomycetota</taxon>
        <taxon>Planctomycetia</taxon>
        <taxon>Planctomycetales</taxon>
        <taxon>Planctomycetaceae</taxon>
        <taxon>Maioricimonas</taxon>
    </lineage>
</organism>
<proteinExistence type="predicted"/>
<keyword evidence="1" id="KW-0472">Membrane</keyword>
<dbReference type="CDD" id="cd00229">
    <property type="entry name" value="SGNH_hydrolase"/>
    <property type="match status" value="1"/>
</dbReference>
<dbReference type="InterPro" id="IPR013830">
    <property type="entry name" value="SGNH_hydro"/>
</dbReference>
<dbReference type="GO" id="GO:0016788">
    <property type="term" value="F:hydrolase activity, acting on ester bonds"/>
    <property type="evidence" value="ECO:0007669"/>
    <property type="project" value="UniProtKB-ARBA"/>
</dbReference>
<dbReference type="KEGG" id="mri:Mal4_38460"/>
<evidence type="ECO:0000313" key="3">
    <source>
        <dbReference type="EMBL" id="QDU39501.1"/>
    </source>
</evidence>
<dbReference type="EMBL" id="CP036275">
    <property type="protein sequence ID" value="QDU39501.1"/>
    <property type="molecule type" value="Genomic_DNA"/>
</dbReference>
<evidence type="ECO:0000256" key="1">
    <source>
        <dbReference type="SAM" id="Phobius"/>
    </source>
</evidence>
<gene>
    <name evidence="3" type="ORF">Mal4_38460</name>
</gene>
<keyword evidence="4" id="KW-1185">Reference proteome</keyword>
<dbReference type="SUPFAM" id="SSF52266">
    <property type="entry name" value="SGNH hydrolase"/>
    <property type="match status" value="1"/>
</dbReference>
<accession>A0A517ZAQ1</accession>
<feature type="transmembrane region" description="Helical" evidence="1">
    <location>
        <begin position="6"/>
        <end position="26"/>
    </location>
</feature>
<dbReference type="AlphaFoldDB" id="A0A517ZAQ1"/>
<feature type="domain" description="SGNH hydrolase-type esterase" evidence="2">
    <location>
        <begin position="113"/>
        <end position="331"/>
    </location>
</feature>
<name>A0A517ZAQ1_9PLAN</name>
<dbReference type="Gene3D" id="3.40.50.1110">
    <property type="entry name" value="SGNH hydrolase"/>
    <property type="match status" value="1"/>
</dbReference>
<protein>
    <recommendedName>
        <fullName evidence="2">SGNH hydrolase-type esterase domain-containing protein</fullName>
    </recommendedName>
</protein>
<dbReference type="Proteomes" id="UP000320496">
    <property type="component" value="Chromosome"/>
</dbReference>
<evidence type="ECO:0000313" key="4">
    <source>
        <dbReference type="Proteomes" id="UP000320496"/>
    </source>
</evidence>